<reference evidence="1" key="1">
    <citation type="submission" date="2014-09" db="EMBL/GenBank/DDBJ databases">
        <authorList>
            <person name="Magalhaes I.L.F."/>
            <person name="Oliveira U."/>
            <person name="Santos F.R."/>
            <person name="Vidigal T.H.D.A."/>
            <person name="Brescovit A.D."/>
            <person name="Santos A.J."/>
        </authorList>
    </citation>
    <scope>NUCLEOTIDE SEQUENCE</scope>
    <source>
        <tissue evidence="1">Shoot tissue taken approximately 20 cm above the soil surface</tissue>
    </source>
</reference>
<dbReference type="EMBL" id="GBRH01209317">
    <property type="protein sequence ID" value="JAD88578.1"/>
    <property type="molecule type" value="Transcribed_RNA"/>
</dbReference>
<reference evidence="1" key="2">
    <citation type="journal article" date="2015" name="Data Brief">
        <title>Shoot transcriptome of the giant reed, Arundo donax.</title>
        <authorList>
            <person name="Barrero R.A."/>
            <person name="Guerrero F.D."/>
            <person name="Moolhuijzen P."/>
            <person name="Goolsby J.A."/>
            <person name="Tidwell J."/>
            <person name="Bellgard S.E."/>
            <person name="Bellgard M.I."/>
        </authorList>
    </citation>
    <scope>NUCLEOTIDE SEQUENCE</scope>
    <source>
        <tissue evidence="1">Shoot tissue taken approximately 20 cm above the soil surface</tissue>
    </source>
</reference>
<accession>A0A0A9DPH3</accession>
<organism evidence="1">
    <name type="scientific">Arundo donax</name>
    <name type="common">Giant reed</name>
    <name type="synonym">Donax arundinaceus</name>
    <dbReference type="NCBI Taxonomy" id="35708"/>
    <lineage>
        <taxon>Eukaryota</taxon>
        <taxon>Viridiplantae</taxon>
        <taxon>Streptophyta</taxon>
        <taxon>Embryophyta</taxon>
        <taxon>Tracheophyta</taxon>
        <taxon>Spermatophyta</taxon>
        <taxon>Magnoliopsida</taxon>
        <taxon>Liliopsida</taxon>
        <taxon>Poales</taxon>
        <taxon>Poaceae</taxon>
        <taxon>PACMAD clade</taxon>
        <taxon>Arundinoideae</taxon>
        <taxon>Arundineae</taxon>
        <taxon>Arundo</taxon>
    </lineage>
</organism>
<sequence>MQVYNTSTWHSKAQKVIHAVTKCKKIHSTIYRRR</sequence>
<evidence type="ECO:0000313" key="1">
    <source>
        <dbReference type="EMBL" id="JAD88578.1"/>
    </source>
</evidence>
<proteinExistence type="predicted"/>
<protein>
    <submittedName>
        <fullName evidence="1">Uncharacterized protein</fullName>
    </submittedName>
</protein>
<dbReference type="AlphaFoldDB" id="A0A0A9DPH3"/>
<name>A0A0A9DPH3_ARUDO</name>